<reference evidence="1 2" key="1">
    <citation type="submission" date="2018-05" db="EMBL/GenBank/DDBJ databases">
        <title>Genomic Encyclopedia of Type Strains, Phase IV (KMG-IV): sequencing the most valuable type-strain genomes for metagenomic binning, comparative biology and taxonomic classification.</title>
        <authorList>
            <person name="Goeker M."/>
        </authorList>
    </citation>
    <scope>NUCLEOTIDE SEQUENCE [LARGE SCALE GENOMIC DNA]</scope>
    <source>
        <strain evidence="1 2">DSM 44704</strain>
    </source>
</reference>
<accession>A0A318KGV3</accession>
<gene>
    <name evidence="1" type="ORF">DFR70_101926</name>
</gene>
<dbReference type="RefSeq" id="WP_040742555.1">
    <property type="nucleotide sequence ID" value="NZ_QJKF01000001.1"/>
</dbReference>
<evidence type="ECO:0008006" key="3">
    <source>
        <dbReference type="Google" id="ProtNLM"/>
    </source>
</evidence>
<dbReference type="EMBL" id="QJKF01000001">
    <property type="protein sequence ID" value="PXX71492.1"/>
    <property type="molecule type" value="Genomic_DNA"/>
</dbReference>
<evidence type="ECO:0000313" key="2">
    <source>
        <dbReference type="Proteomes" id="UP000247569"/>
    </source>
</evidence>
<dbReference type="Proteomes" id="UP000247569">
    <property type="component" value="Unassembled WGS sequence"/>
</dbReference>
<dbReference type="OrthoDB" id="4229315at2"/>
<comment type="caution">
    <text evidence="1">The sequence shown here is derived from an EMBL/GenBank/DDBJ whole genome shotgun (WGS) entry which is preliminary data.</text>
</comment>
<dbReference type="AlphaFoldDB" id="A0A318KGV3"/>
<sequence>MRVHASPGVSAAILADGSLVLTSELTGSNYQYSSVNAAMWIALRQHGGDCDAAANMLAVVWGADPVNARADMEMWAEELCDAGLVHIGC</sequence>
<keyword evidence="2" id="KW-1185">Reference proteome</keyword>
<name>A0A318KGV3_9NOCA</name>
<evidence type="ECO:0000313" key="1">
    <source>
        <dbReference type="EMBL" id="PXX71492.1"/>
    </source>
</evidence>
<organism evidence="1 2">
    <name type="scientific">Nocardia tenerifensis</name>
    <dbReference type="NCBI Taxonomy" id="228006"/>
    <lineage>
        <taxon>Bacteria</taxon>
        <taxon>Bacillati</taxon>
        <taxon>Actinomycetota</taxon>
        <taxon>Actinomycetes</taxon>
        <taxon>Mycobacteriales</taxon>
        <taxon>Nocardiaceae</taxon>
        <taxon>Nocardia</taxon>
    </lineage>
</organism>
<protein>
    <recommendedName>
        <fullName evidence="3">Coenzyme PQQ synthesis protein D (PqqD)</fullName>
    </recommendedName>
</protein>
<proteinExistence type="predicted"/>